<dbReference type="Proteomes" id="UP000887560">
    <property type="component" value="Unplaced"/>
</dbReference>
<dbReference type="PANTHER" id="PTHR22898:SF3">
    <property type="entry name" value="ALPHA-1,2-FUCOSYLTRANSFERASE-RELATED"/>
    <property type="match status" value="1"/>
</dbReference>
<accession>A0A915P882</accession>
<dbReference type="GO" id="GO:0005975">
    <property type="term" value="P:carbohydrate metabolic process"/>
    <property type="evidence" value="ECO:0007669"/>
    <property type="project" value="InterPro"/>
</dbReference>
<dbReference type="WBParaSite" id="scf7180000423934.g11862">
    <property type="protein sequence ID" value="scf7180000423934.g11862"/>
    <property type="gene ID" value="scf7180000423934.g11862"/>
</dbReference>
<dbReference type="GO" id="GO:0016020">
    <property type="term" value="C:membrane"/>
    <property type="evidence" value="ECO:0007669"/>
    <property type="project" value="InterPro"/>
</dbReference>
<dbReference type="InterPro" id="IPR052501">
    <property type="entry name" value="Alpha-1-2_FucT"/>
</dbReference>
<sequence>MICSSIYRPNTIKKDYDWVEISQTKKSVNKNQNKKYYEQWLEPLDSVREMPEFDRFIYTRTMGGGLGNQMYRFASLYAMGKLLNRTPVYVHDESTMHQIDKELAYAFPNFHSKIYFLRKNVTDIHTLLSQNKGRALMLTGEPVFENTRYFNHMRPQILKIFEFGKELVSKVAAIKEKIISEDKSHKICIHTRVGDFTGMGESKTGEINKALVRIIKILTRLLRNKTYSLVLFGTDKGFLKTIKTEEPISKVQYVSDLNLSRGEELNFAQQICDSFLDSADLSSFAAWMGYLMPEDRPIFFIRRYRKGSLINSLSMLPESWIPIDESWLKN</sequence>
<keyword evidence="3" id="KW-1185">Reference proteome</keyword>
<organism evidence="3 4">
    <name type="scientific">Meloidogyne floridensis</name>
    <dbReference type="NCBI Taxonomy" id="298350"/>
    <lineage>
        <taxon>Eukaryota</taxon>
        <taxon>Metazoa</taxon>
        <taxon>Ecdysozoa</taxon>
        <taxon>Nematoda</taxon>
        <taxon>Chromadorea</taxon>
        <taxon>Rhabditida</taxon>
        <taxon>Tylenchina</taxon>
        <taxon>Tylenchomorpha</taxon>
        <taxon>Tylenchoidea</taxon>
        <taxon>Meloidogynidae</taxon>
        <taxon>Meloidogyninae</taxon>
        <taxon>Meloidogyne</taxon>
    </lineage>
</organism>
<dbReference type="GO" id="GO:0008107">
    <property type="term" value="F:galactoside 2-alpha-L-fucosyltransferase activity"/>
    <property type="evidence" value="ECO:0007669"/>
    <property type="project" value="InterPro"/>
</dbReference>
<evidence type="ECO:0000256" key="2">
    <source>
        <dbReference type="ARBA" id="ARBA00022679"/>
    </source>
</evidence>
<reference evidence="4" key="1">
    <citation type="submission" date="2022-11" db="UniProtKB">
        <authorList>
            <consortium name="WormBaseParasite"/>
        </authorList>
    </citation>
    <scope>IDENTIFICATION</scope>
</reference>
<keyword evidence="2" id="KW-0808">Transferase</keyword>
<name>A0A915P882_9BILA</name>
<evidence type="ECO:0000313" key="4">
    <source>
        <dbReference type="WBParaSite" id="scf7180000423934.g11862"/>
    </source>
</evidence>
<dbReference type="Pfam" id="PF01531">
    <property type="entry name" value="Glyco_transf_11"/>
    <property type="match status" value="1"/>
</dbReference>
<dbReference type="AlphaFoldDB" id="A0A915P882"/>
<dbReference type="InterPro" id="IPR002516">
    <property type="entry name" value="Glyco_trans_11"/>
</dbReference>
<evidence type="ECO:0000313" key="3">
    <source>
        <dbReference type="Proteomes" id="UP000887560"/>
    </source>
</evidence>
<evidence type="ECO:0000256" key="1">
    <source>
        <dbReference type="ARBA" id="ARBA00022676"/>
    </source>
</evidence>
<protein>
    <submittedName>
        <fullName evidence="4">L-Fucosyltransferase</fullName>
    </submittedName>
</protein>
<keyword evidence="1" id="KW-0328">Glycosyltransferase</keyword>
<proteinExistence type="predicted"/>
<dbReference type="PANTHER" id="PTHR22898">
    <property type="entry name" value="UNCHARACTERIZED GLYCOSOL TRANSFERASE-RELATED"/>
    <property type="match status" value="1"/>
</dbReference>